<sequence length="284" mass="30245">MRIVRYGPEGGEKPGALDGQGRLRDLSGLVADIDAATLARGLQEGLRAVDVEKLPLVPGQPRLGAPLARPGKIVAIGLNYTDHAEESGMPVPQEPVVFMKAPSTLSGPYDDVPKPANAEKMDWEVELGIVIGKRCAGAAPADALGHVLGYVVVNDLSDRAYQLERGGQWDKGKSFDRFCPVGPWLVTADEVADVQALGIWLSVDGERVQSGNTGRMIFDCRSIVSYVSQFMTLEPGDLIITGTPAGVGLGMRPARFLRGGEVLELGIDGLGAQRYTITSRPASR</sequence>
<dbReference type="GO" id="GO:0016787">
    <property type="term" value="F:hydrolase activity"/>
    <property type="evidence" value="ECO:0007669"/>
    <property type="project" value="UniProtKB-KW"/>
</dbReference>
<evidence type="ECO:0000313" key="6">
    <source>
        <dbReference type="EMBL" id="VCU71289.1"/>
    </source>
</evidence>
<dbReference type="InterPro" id="IPR011234">
    <property type="entry name" value="Fumarylacetoacetase-like_C"/>
</dbReference>
<evidence type="ECO:0000256" key="2">
    <source>
        <dbReference type="ARBA" id="ARBA00010211"/>
    </source>
</evidence>
<accession>A0A3P4B4R2</accession>
<dbReference type="InterPro" id="IPR036663">
    <property type="entry name" value="Fumarylacetoacetase_C_sf"/>
</dbReference>
<dbReference type="PANTHER" id="PTHR42796:SF4">
    <property type="entry name" value="FUMARYLACETOACETATE HYDROLASE DOMAIN-CONTAINING PROTEIN 2A"/>
    <property type="match status" value="1"/>
</dbReference>
<keyword evidence="7" id="KW-1185">Reference proteome</keyword>
<keyword evidence="3" id="KW-0479">Metal-binding</keyword>
<dbReference type="SUPFAM" id="SSF56529">
    <property type="entry name" value="FAH"/>
    <property type="match status" value="1"/>
</dbReference>
<organism evidence="6 7">
    <name type="scientific">Pigmentiphaga humi</name>
    <dbReference type="NCBI Taxonomy" id="2478468"/>
    <lineage>
        <taxon>Bacteria</taxon>
        <taxon>Pseudomonadati</taxon>
        <taxon>Pseudomonadota</taxon>
        <taxon>Betaproteobacteria</taxon>
        <taxon>Burkholderiales</taxon>
        <taxon>Alcaligenaceae</taxon>
        <taxon>Pigmentiphaga</taxon>
    </lineage>
</organism>
<evidence type="ECO:0000256" key="1">
    <source>
        <dbReference type="ARBA" id="ARBA00001946"/>
    </source>
</evidence>
<keyword evidence="4" id="KW-0378">Hydrolase</keyword>
<dbReference type="EC" id="4.3.2.3" evidence="6"/>
<dbReference type="GO" id="GO:0046872">
    <property type="term" value="F:metal ion binding"/>
    <property type="evidence" value="ECO:0007669"/>
    <property type="project" value="UniProtKB-KW"/>
</dbReference>
<dbReference type="PANTHER" id="PTHR42796">
    <property type="entry name" value="FUMARYLACETOACETATE HYDROLASE DOMAIN-CONTAINING PROTEIN 2A-RELATED"/>
    <property type="match status" value="1"/>
</dbReference>
<reference evidence="6 7" key="1">
    <citation type="submission" date="2018-10" db="EMBL/GenBank/DDBJ databases">
        <authorList>
            <person name="Criscuolo A."/>
        </authorList>
    </citation>
    <scope>NUCLEOTIDE SEQUENCE [LARGE SCALE GENOMIC DNA]</scope>
    <source>
        <strain evidence="6">DnA1</strain>
    </source>
</reference>
<comment type="cofactor">
    <cofactor evidence="1">
        <name>Mg(2+)</name>
        <dbReference type="ChEBI" id="CHEBI:18420"/>
    </cofactor>
</comment>
<dbReference type="OrthoDB" id="9805307at2"/>
<evidence type="ECO:0000313" key="7">
    <source>
        <dbReference type="Proteomes" id="UP000277294"/>
    </source>
</evidence>
<keyword evidence="6" id="KW-0456">Lyase</keyword>
<proteinExistence type="inferred from homology"/>
<dbReference type="Pfam" id="PF01557">
    <property type="entry name" value="FAA_hydrolase"/>
    <property type="match status" value="1"/>
</dbReference>
<dbReference type="Gene3D" id="3.90.850.10">
    <property type="entry name" value="Fumarylacetoacetase-like, C-terminal domain"/>
    <property type="match status" value="1"/>
</dbReference>
<feature type="domain" description="Fumarylacetoacetase-like C-terminal" evidence="5">
    <location>
        <begin position="72"/>
        <end position="277"/>
    </location>
</feature>
<gene>
    <name evidence="6" type="ORF">PIGHUM_03370</name>
</gene>
<evidence type="ECO:0000256" key="3">
    <source>
        <dbReference type="ARBA" id="ARBA00022723"/>
    </source>
</evidence>
<protein>
    <submittedName>
        <fullName evidence="6">Ureidoglycolate lyase</fullName>
        <ecNumber evidence="6">4.3.2.3</ecNumber>
    </submittedName>
</protein>
<evidence type="ECO:0000259" key="5">
    <source>
        <dbReference type="Pfam" id="PF01557"/>
    </source>
</evidence>
<dbReference type="GO" id="GO:0050385">
    <property type="term" value="F:ureidoglycolate lyase activity"/>
    <property type="evidence" value="ECO:0007669"/>
    <property type="project" value="UniProtKB-EC"/>
</dbReference>
<dbReference type="EMBL" id="UWPJ01000026">
    <property type="protein sequence ID" value="VCU71289.1"/>
    <property type="molecule type" value="Genomic_DNA"/>
</dbReference>
<dbReference type="Proteomes" id="UP000277294">
    <property type="component" value="Unassembled WGS sequence"/>
</dbReference>
<dbReference type="RefSeq" id="WP_124080753.1">
    <property type="nucleotide sequence ID" value="NZ_UWPJ01000026.1"/>
</dbReference>
<dbReference type="AlphaFoldDB" id="A0A3P4B4R2"/>
<name>A0A3P4B4R2_9BURK</name>
<evidence type="ECO:0000256" key="4">
    <source>
        <dbReference type="ARBA" id="ARBA00022801"/>
    </source>
</evidence>
<comment type="similarity">
    <text evidence="2">Belongs to the FAH family.</text>
</comment>
<dbReference type="GO" id="GO:0016853">
    <property type="term" value="F:isomerase activity"/>
    <property type="evidence" value="ECO:0007669"/>
    <property type="project" value="UniProtKB-ARBA"/>
</dbReference>
<dbReference type="GO" id="GO:0019752">
    <property type="term" value="P:carboxylic acid metabolic process"/>
    <property type="evidence" value="ECO:0007669"/>
    <property type="project" value="UniProtKB-ARBA"/>
</dbReference>
<dbReference type="InterPro" id="IPR051121">
    <property type="entry name" value="FAH"/>
</dbReference>
<dbReference type="FunFam" id="3.90.850.10:FF:000002">
    <property type="entry name" value="2-hydroxyhepta-2,4-diene-1,7-dioate isomerase"/>
    <property type="match status" value="1"/>
</dbReference>